<gene>
    <name evidence="2" type="ORF">F0Q45_26795</name>
</gene>
<dbReference type="Proteomes" id="UP000324701">
    <property type="component" value="Unassembled WGS sequence"/>
</dbReference>
<dbReference type="AlphaFoldDB" id="A0A5B1ATB1"/>
<comment type="caution">
    <text evidence="2">The sequence shown here is derived from an EMBL/GenBank/DDBJ whole genome shotgun (WGS) entry which is preliminary data.</text>
</comment>
<feature type="region of interest" description="Disordered" evidence="1">
    <location>
        <begin position="1"/>
        <end position="30"/>
    </location>
</feature>
<keyword evidence="3" id="KW-1185">Reference proteome</keyword>
<dbReference type="EMBL" id="VTZN01000539">
    <property type="protein sequence ID" value="KAA1239617.1"/>
    <property type="molecule type" value="Genomic_DNA"/>
</dbReference>
<dbReference type="RefSeq" id="WP_149656680.1">
    <property type="nucleotide sequence ID" value="NZ_VTZN01000539.1"/>
</dbReference>
<feature type="non-terminal residue" evidence="2">
    <location>
        <position position="93"/>
    </location>
</feature>
<proteinExistence type="predicted"/>
<protein>
    <submittedName>
        <fullName evidence="2">Uncharacterized protein</fullName>
    </submittedName>
</protein>
<evidence type="ECO:0000256" key="1">
    <source>
        <dbReference type="SAM" id="MobiDB-lite"/>
    </source>
</evidence>
<evidence type="ECO:0000313" key="3">
    <source>
        <dbReference type="Proteomes" id="UP000324701"/>
    </source>
</evidence>
<evidence type="ECO:0000313" key="2">
    <source>
        <dbReference type="EMBL" id="KAA1239617.1"/>
    </source>
</evidence>
<accession>A0A5B1ATB1</accession>
<name>A0A5B1ATB1_MYCSI</name>
<organism evidence="2 3">
    <name type="scientific">Mycobacterium simiae</name>
    <name type="common">Mycobacterium habana</name>
    <dbReference type="NCBI Taxonomy" id="1784"/>
    <lineage>
        <taxon>Bacteria</taxon>
        <taxon>Bacillati</taxon>
        <taxon>Actinomycetota</taxon>
        <taxon>Actinomycetes</taxon>
        <taxon>Mycobacteriales</taxon>
        <taxon>Mycobacteriaceae</taxon>
        <taxon>Mycobacterium</taxon>
        <taxon>Mycobacterium simiae complex</taxon>
    </lineage>
</organism>
<reference evidence="2 3" key="1">
    <citation type="submission" date="2019-09" db="EMBL/GenBank/DDBJ databases">
        <title>Report of infection by Mycobacterium simiae a patient suffering from pulmonary tuberculosis.</title>
        <authorList>
            <person name="Mohanty P.S."/>
            <person name="Bansal A.K."/>
            <person name="Singh H."/>
            <person name="Sharma S."/>
            <person name="Patil S.A."/>
            <person name="Upadhaya P."/>
            <person name="Singh P.K."/>
            <person name="Kumar D."/>
            <person name="Kumar S."/>
            <person name="Singh R.K."/>
            <person name="Chaudhary B."/>
        </authorList>
    </citation>
    <scope>NUCLEOTIDE SEQUENCE [LARGE SCALE GENOMIC DNA]</scope>
    <source>
        <strain evidence="2 3">JAL-560-SIM</strain>
    </source>
</reference>
<sequence length="93" mass="10187">MMPGCADPPSNPDNEDTTAERYRRTARNPFAPRAAVAELLASMNRVIDITEPDPRLPVALSFSRSRQAALDAKRGIANGLAERDAADRAEPRR</sequence>